<dbReference type="AlphaFoldDB" id="A0ABC9U309"/>
<feature type="domain" description="Nudix hydrolase" evidence="7">
    <location>
        <begin position="192"/>
        <end position="316"/>
    </location>
</feature>
<keyword evidence="3" id="KW-0479">Metal-binding</keyword>
<dbReference type="SUPFAM" id="SSF55811">
    <property type="entry name" value="Nudix"/>
    <property type="match status" value="1"/>
</dbReference>
<accession>A0ABC9U309</accession>
<dbReference type="Pfam" id="PF09297">
    <property type="entry name" value="Zn_ribbon_NUD"/>
    <property type="match status" value="1"/>
</dbReference>
<gene>
    <name evidence="8" type="ORF">CLOSYM_00540</name>
</gene>
<keyword evidence="6" id="KW-0520">NAD</keyword>
<organism evidence="8 9">
    <name type="scientific">[Clostridium] symbiosum ATCC 14940</name>
    <dbReference type="NCBI Taxonomy" id="411472"/>
    <lineage>
        <taxon>Bacteria</taxon>
        <taxon>Bacillati</taxon>
        <taxon>Bacillota</taxon>
        <taxon>Clostridia</taxon>
        <taxon>Lachnospirales</taxon>
        <taxon>Lachnospiraceae</taxon>
        <taxon>Otoolea</taxon>
    </lineage>
</organism>
<keyword evidence="5" id="KW-0460">Magnesium</keyword>
<evidence type="ECO:0000256" key="6">
    <source>
        <dbReference type="ARBA" id="ARBA00023027"/>
    </source>
</evidence>
<dbReference type="InterPro" id="IPR020084">
    <property type="entry name" value="NUDIX_hydrolase_CS"/>
</dbReference>
<dbReference type="PROSITE" id="PS51462">
    <property type="entry name" value="NUDIX"/>
    <property type="match status" value="1"/>
</dbReference>
<dbReference type="InterPro" id="IPR015797">
    <property type="entry name" value="NUDIX_hydrolase-like_dom_sf"/>
</dbReference>
<dbReference type="PANTHER" id="PTHR11383">
    <property type="entry name" value="NUCLEOSIDE DIPHOSPHATE-LINKED MOIETY X MOTIF 13"/>
    <property type="match status" value="1"/>
</dbReference>
<evidence type="ECO:0000256" key="3">
    <source>
        <dbReference type="ARBA" id="ARBA00022723"/>
    </source>
</evidence>
<dbReference type="InterPro" id="IPR015376">
    <property type="entry name" value="Znr_NADH_PPase"/>
</dbReference>
<protein>
    <recommendedName>
        <fullName evidence="2">NAD(+) diphosphatase</fullName>
        <ecNumber evidence="2">3.6.1.22</ecNumber>
    </recommendedName>
</protein>
<evidence type="ECO:0000256" key="5">
    <source>
        <dbReference type="ARBA" id="ARBA00022842"/>
    </source>
</evidence>
<dbReference type="GO" id="GO:0046872">
    <property type="term" value="F:metal ion binding"/>
    <property type="evidence" value="ECO:0007669"/>
    <property type="project" value="UniProtKB-KW"/>
</dbReference>
<dbReference type="EMBL" id="AWSU01000043">
    <property type="protein sequence ID" value="ERI79983.1"/>
    <property type="molecule type" value="Genomic_DNA"/>
</dbReference>
<name>A0ABC9U309_CLOSY</name>
<comment type="caution">
    <text evidence="8">The sequence shown here is derived from an EMBL/GenBank/DDBJ whole genome shotgun (WGS) entry which is preliminary data.</text>
</comment>
<evidence type="ECO:0000313" key="9">
    <source>
        <dbReference type="Proteomes" id="UP000016491"/>
    </source>
</evidence>
<dbReference type="Gene3D" id="3.90.79.10">
    <property type="entry name" value="Nucleoside Triphosphate Pyrophosphohydrolase"/>
    <property type="match status" value="1"/>
</dbReference>
<comment type="cofactor">
    <cofactor evidence="1">
        <name>Mg(2+)</name>
        <dbReference type="ChEBI" id="CHEBI:18420"/>
    </cofactor>
</comment>
<evidence type="ECO:0000256" key="4">
    <source>
        <dbReference type="ARBA" id="ARBA00022801"/>
    </source>
</evidence>
<dbReference type="Proteomes" id="UP000016491">
    <property type="component" value="Unassembled WGS sequence"/>
</dbReference>
<evidence type="ECO:0000256" key="2">
    <source>
        <dbReference type="ARBA" id="ARBA00012381"/>
    </source>
</evidence>
<dbReference type="Gene3D" id="3.90.79.20">
    <property type="match status" value="1"/>
</dbReference>
<keyword evidence="4 8" id="KW-0378">Hydrolase</keyword>
<sequence>MQVSKKSNIIIQSKDGIEFTKRMEHAMIQDIAPHRYDNAFKTRRPEAADYVLVIHNNRTLLIDREQTTAARRREAQKPEAVYAIPLFSEITEVVADAVERAVYLFAIDEKSYFLIENKEENAVAETGRFAFKGTQYFRLMEPMYQAFAAITATQIWRWRESRKFCGRCGAGTTDSTTERALVCPVCGQIEYPKISPAVIVAVTNGDKLLMSRYRDRPYRGYALIAGFVEIGETFEETVQREVMEEVGLKVRNIRYFKSQPWAFTDTEMIGFFAELDGDDTIRLEEDELSEAGWYRREEIPDDEVFISVGSEMKMAFKYGSDWESRIGAM</sequence>
<dbReference type="EC" id="3.6.1.22" evidence="2"/>
<dbReference type="InterPro" id="IPR049734">
    <property type="entry name" value="NudC-like_C"/>
</dbReference>
<evidence type="ECO:0000313" key="8">
    <source>
        <dbReference type="EMBL" id="ERI79983.1"/>
    </source>
</evidence>
<reference evidence="8 9" key="1">
    <citation type="submission" date="2013-07" db="EMBL/GenBank/DDBJ databases">
        <authorList>
            <person name="Weinstock G."/>
            <person name="Sodergren E."/>
            <person name="Wylie T."/>
            <person name="Fulton L."/>
            <person name="Fulton R."/>
            <person name="Fronick C."/>
            <person name="O'Laughlin M."/>
            <person name="Godfrey J."/>
            <person name="Miner T."/>
            <person name="Herter B."/>
            <person name="Appelbaum E."/>
            <person name="Cordes M."/>
            <person name="Lek S."/>
            <person name="Wollam A."/>
            <person name="Pepin K.H."/>
            <person name="Palsikar V.B."/>
            <person name="Mitreva M."/>
            <person name="Wilson R.K."/>
        </authorList>
    </citation>
    <scope>NUCLEOTIDE SEQUENCE [LARGE SCALE GENOMIC DNA]</scope>
    <source>
        <strain evidence="8 9">ATCC 14940</strain>
    </source>
</reference>
<evidence type="ECO:0000259" key="7">
    <source>
        <dbReference type="PROSITE" id="PS51462"/>
    </source>
</evidence>
<dbReference type="GO" id="GO:0016787">
    <property type="term" value="F:hydrolase activity"/>
    <property type="evidence" value="ECO:0007669"/>
    <property type="project" value="UniProtKB-KW"/>
</dbReference>
<dbReference type="InterPro" id="IPR000086">
    <property type="entry name" value="NUDIX_hydrolase_dom"/>
</dbReference>
<dbReference type="Pfam" id="PF00293">
    <property type="entry name" value="NUDIX"/>
    <property type="match status" value="1"/>
</dbReference>
<dbReference type="CDD" id="cd03429">
    <property type="entry name" value="NUDIX_NADH_pyrophosphatase_Nudt13"/>
    <property type="match status" value="1"/>
</dbReference>
<dbReference type="NCBIfam" id="NF001299">
    <property type="entry name" value="PRK00241.1"/>
    <property type="match status" value="1"/>
</dbReference>
<dbReference type="PROSITE" id="PS00893">
    <property type="entry name" value="NUDIX_BOX"/>
    <property type="match status" value="1"/>
</dbReference>
<evidence type="ECO:0000256" key="1">
    <source>
        <dbReference type="ARBA" id="ARBA00001946"/>
    </source>
</evidence>
<proteinExistence type="predicted"/>
<dbReference type="PANTHER" id="PTHR11383:SF3">
    <property type="entry name" value="NAD(P)H PYROPHOSPHATASE NUDT13, MITOCHONDRIAL"/>
    <property type="match status" value="1"/>
</dbReference>